<dbReference type="InterPro" id="IPR033516">
    <property type="entry name" value="CARD8/ASC/NALP1_CARD"/>
</dbReference>
<dbReference type="KEGG" id="emc:129338874"/>
<dbReference type="Pfam" id="PF02758">
    <property type="entry name" value="PYRIN"/>
    <property type="match status" value="1"/>
</dbReference>
<dbReference type="PROSITE" id="PS50824">
    <property type="entry name" value="DAPIN"/>
    <property type="match status" value="1"/>
</dbReference>
<evidence type="ECO:0000259" key="8">
    <source>
        <dbReference type="PROSITE" id="PS50824"/>
    </source>
</evidence>
<protein>
    <submittedName>
        <fullName evidence="10">Apoptosis-associated speck-like protein containing a CARD</fullName>
    </submittedName>
</protein>
<proteinExistence type="predicted"/>
<evidence type="ECO:0000259" key="7">
    <source>
        <dbReference type="PROSITE" id="PS50209"/>
    </source>
</evidence>
<organism evidence="9 10">
    <name type="scientific">Eublepharis macularius</name>
    <name type="common">Leopard gecko</name>
    <name type="synonym">Cyrtodactylus macularius</name>
    <dbReference type="NCBI Taxonomy" id="481883"/>
    <lineage>
        <taxon>Eukaryota</taxon>
        <taxon>Metazoa</taxon>
        <taxon>Chordata</taxon>
        <taxon>Craniata</taxon>
        <taxon>Vertebrata</taxon>
        <taxon>Euteleostomi</taxon>
        <taxon>Lepidosauria</taxon>
        <taxon>Squamata</taxon>
        <taxon>Bifurcata</taxon>
        <taxon>Gekkota</taxon>
        <taxon>Eublepharidae</taxon>
        <taxon>Eublepharinae</taxon>
        <taxon>Eublepharis</taxon>
    </lineage>
</organism>
<dbReference type="PANTHER" id="PTHR46985:SF2">
    <property type="entry name" value="APOPTOSIS-ASSOCIATED SPECK-LIKE PROTEIN CONTAINING A CARD"/>
    <property type="match status" value="1"/>
</dbReference>
<evidence type="ECO:0000313" key="10">
    <source>
        <dbReference type="RefSeq" id="XP_054849377.1"/>
    </source>
</evidence>
<dbReference type="Gene3D" id="1.10.533.10">
    <property type="entry name" value="Death Domain, Fas"/>
    <property type="match status" value="2"/>
</dbReference>
<feature type="domain" description="CARD" evidence="7">
    <location>
        <begin position="113"/>
        <end position="201"/>
    </location>
</feature>
<keyword evidence="6" id="KW-1271">Inflammasome</keyword>
<evidence type="ECO:0000256" key="4">
    <source>
        <dbReference type="ARBA" id="ARBA00022859"/>
    </source>
</evidence>
<gene>
    <name evidence="10" type="primary">LOC129338874</name>
</gene>
<dbReference type="InterPro" id="IPR051249">
    <property type="entry name" value="NLRP_Inflammasome"/>
</dbReference>
<keyword evidence="4" id="KW-0391">Immunity</keyword>
<evidence type="ECO:0000313" key="9">
    <source>
        <dbReference type="Proteomes" id="UP001190640"/>
    </source>
</evidence>
<dbReference type="GO" id="GO:0061702">
    <property type="term" value="C:canonical inflammasome complex"/>
    <property type="evidence" value="ECO:0007669"/>
    <property type="project" value="UniProtKB-SubCell"/>
</dbReference>
<dbReference type="InterPro" id="IPR011029">
    <property type="entry name" value="DEATH-like_dom_sf"/>
</dbReference>
<comment type="subcellular location">
    <subcellularLocation>
        <location evidence="1">Inflammasome</location>
    </subcellularLocation>
</comment>
<dbReference type="SMART" id="SM01289">
    <property type="entry name" value="PYRIN"/>
    <property type="match status" value="1"/>
</dbReference>
<sequence length="201" mass="22908">MGKTLRDHLVDALEDLEEEQLKKFKRKLNEIPVRAGFDNIPRGRLQKADALDTCDLLISYYTDAYAVQVTAEVLESINLKCQAKKLLSVTGIGNSGSVQTAEQSSHGFSGRNGPQEEPHFIDKHRAELIQRTSTVEGVLDLLHGTILDDEQYERIASRETNQFKMRELYKLVPSWDRSCKDRLYEALKAKNKFLVQDLEGR</sequence>
<dbReference type="GO" id="GO:0045087">
    <property type="term" value="P:innate immune response"/>
    <property type="evidence" value="ECO:0007669"/>
    <property type="project" value="UniProtKB-KW"/>
</dbReference>
<dbReference type="AlphaFoldDB" id="A0AA97LEJ0"/>
<keyword evidence="3" id="KW-0399">Innate immunity</keyword>
<evidence type="ECO:0000256" key="6">
    <source>
        <dbReference type="ARBA" id="ARBA00023233"/>
    </source>
</evidence>
<dbReference type="FunFam" id="1.10.533.10:FF:000013">
    <property type="entry name" value="Apoptosis-associated speck-like protein containing a CARD"/>
    <property type="match status" value="1"/>
</dbReference>
<keyword evidence="5" id="KW-0395">Inflammatory response</keyword>
<name>A0AA97LEJ0_EUBMA</name>
<evidence type="ECO:0000256" key="3">
    <source>
        <dbReference type="ARBA" id="ARBA00022588"/>
    </source>
</evidence>
<dbReference type="GeneID" id="129338874"/>
<dbReference type="RefSeq" id="XP_054849377.1">
    <property type="nucleotide sequence ID" value="XM_054993402.1"/>
</dbReference>
<dbReference type="CDD" id="cd08330">
    <property type="entry name" value="CARD_ASC_NALP1"/>
    <property type="match status" value="1"/>
</dbReference>
<dbReference type="Pfam" id="PF00619">
    <property type="entry name" value="CARD"/>
    <property type="match status" value="1"/>
</dbReference>
<dbReference type="Proteomes" id="UP001190640">
    <property type="component" value="Chromosome 12"/>
</dbReference>
<reference evidence="10" key="1">
    <citation type="submission" date="2025-08" db="UniProtKB">
        <authorList>
            <consortium name="RefSeq"/>
        </authorList>
    </citation>
    <scope>IDENTIFICATION</scope>
    <source>
        <tissue evidence="10">Blood</tissue>
    </source>
</reference>
<dbReference type="SUPFAM" id="SSF47986">
    <property type="entry name" value="DEATH domain"/>
    <property type="match status" value="2"/>
</dbReference>
<dbReference type="GO" id="GO:0042981">
    <property type="term" value="P:regulation of apoptotic process"/>
    <property type="evidence" value="ECO:0007669"/>
    <property type="project" value="InterPro"/>
</dbReference>
<accession>A0AA97LEJ0</accession>
<keyword evidence="9" id="KW-1185">Reference proteome</keyword>
<dbReference type="InterPro" id="IPR001315">
    <property type="entry name" value="CARD"/>
</dbReference>
<dbReference type="CDD" id="cd08321">
    <property type="entry name" value="Pyrin_ASC-like"/>
    <property type="match status" value="1"/>
</dbReference>
<dbReference type="InterPro" id="IPR004020">
    <property type="entry name" value="DAPIN"/>
</dbReference>
<feature type="domain" description="Pyrin" evidence="8">
    <location>
        <begin position="1"/>
        <end position="86"/>
    </location>
</feature>
<evidence type="ECO:0000256" key="1">
    <source>
        <dbReference type="ARBA" id="ARBA00004110"/>
    </source>
</evidence>
<evidence type="ECO:0000256" key="2">
    <source>
        <dbReference type="ARBA" id="ARBA00022490"/>
    </source>
</evidence>
<keyword evidence="2" id="KW-0963">Cytoplasm</keyword>
<dbReference type="PANTHER" id="PTHR46985">
    <property type="entry name" value="NACHT, LRR AND PYD DOMAINS-CONTAINING PROTEIN 1"/>
    <property type="match status" value="1"/>
</dbReference>
<evidence type="ECO:0000256" key="5">
    <source>
        <dbReference type="ARBA" id="ARBA00023198"/>
    </source>
</evidence>
<dbReference type="PROSITE" id="PS50209">
    <property type="entry name" value="CARD"/>
    <property type="match status" value="1"/>
</dbReference>
<dbReference type="GO" id="GO:0006954">
    <property type="term" value="P:inflammatory response"/>
    <property type="evidence" value="ECO:0007669"/>
    <property type="project" value="UniProtKB-KW"/>
</dbReference>